<evidence type="ECO:0000256" key="1">
    <source>
        <dbReference type="SAM" id="MobiDB-lite"/>
    </source>
</evidence>
<reference evidence="2" key="1">
    <citation type="submission" date="2020-05" db="UniProtKB">
        <authorList>
            <consortium name="EnsemblMetazoa"/>
        </authorList>
    </citation>
    <scope>IDENTIFICATION</scope>
    <source>
        <strain evidence="2">TTRI</strain>
    </source>
</reference>
<accession>A0A1A9V7Y2</accession>
<dbReference type="GO" id="GO:0030490">
    <property type="term" value="P:maturation of SSU-rRNA"/>
    <property type="evidence" value="ECO:0007669"/>
    <property type="project" value="TreeGrafter"/>
</dbReference>
<feature type="compositionally biased region" description="Basic and acidic residues" evidence="1">
    <location>
        <begin position="219"/>
        <end position="230"/>
    </location>
</feature>
<dbReference type="PANTHER" id="PTHR23325:SF1">
    <property type="entry name" value="SERUM RESPONSE FACTOR-BINDING PROTEIN 1"/>
    <property type="match status" value="1"/>
</dbReference>
<dbReference type="GO" id="GO:0005634">
    <property type="term" value="C:nucleus"/>
    <property type="evidence" value="ECO:0007669"/>
    <property type="project" value="TreeGrafter"/>
</dbReference>
<dbReference type="EnsemblMetazoa" id="GAUT028768-RA">
    <property type="protein sequence ID" value="GAUT028768-PA"/>
    <property type="gene ID" value="GAUT028768"/>
</dbReference>
<dbReference type="PANTHER" id="PTHR23325">
    <property type="entry name" value="SERUM RESPONSE FACTOR-BINDING"/>
    <property type="match status" value="1"/>
</dbReference>
<dbReference type="VEuPathDB" id="VectorBase:GAUT028768"/>
<feature type="region of interest" description="Disordered" evidence="1">
    <location>
        <begin position="207"/>
        <end position="261"/>
    </location>
</feature>
<proteinExistence type="predicted"/>
<evidence type="ECO:0000313" key="3">
    <source>
        <dbReference type="Proteomes" id="UP000078200"/>
    </source>
</evidence>
<feature type="compositionally biased region" description="Basic and acidic residues" evidence="1">
    <location>
        <begin position="154"/>
        <end position="169"/>
    </location>
</feature>
<name>A0A1A9V7Y2_GLOAU</name>
<organism evidence="2 3">
    <name type="scientific">Glossina austeni</name>
    <name type="common">Savannah tsetse fly</name>
    <dbReference type="NCBI Taxonomy" id="7395"/>
    <lineage>
        <taxon>Eukaryota</taxon>
        <taxon>Metazoa</taxon>
        <taxon>Ecdysozoa</taxon>
        <taxon>Arthropoda</taxon>
        <taxon>Hexapoda</taxon>
        <taxon>Insecta</taxon>
        <taxon>Pterygota</taxon>
        <taxon>Neoptera</taxon>
        <taxon>Endopterygota</taxon>
        <taxon>Diptera</taxon>
        <taxon>Brachycera</taxon>
        <taxon>Muscomorpha</taxon>
        <taxon>Hippoboscoidea</taxon>
        <taxon>Glossinidae</taxon>
        <taxon>Glossina</taxon>
    </lineage>
</organism>
<evidence type="ECO:0008006" key="4">
    <source>
        <dbReference type="Google" id="ProtNLM"/>
    </source>
</evidence>
<dbReference type="InterPro" id="IPR037393">
    <property type="entry name" value="Bud22/SRFB1"/>
</dbReference>
<feature type="region of interest" description="Disordered" evidence="1">
    <location>
        <begin position="132"/>
        <end position="185"/>
    </location>
</feature>
<dbReference type="Proteomes" id="UP000078200">
    <property type="component" value="Unassembled WGS sequence"/>
</dbReference>
<evidence type="ECO:0000313" key="2">
    <source>
        <dbReference type="EnsemblMetazoa" id="GAUT028768-PA"/>
    </source>
</evidence>
<feature type="compositionally biased region" description="Basic residues" evidence="1">
    <location>
        <begin position="136"/>
        <end position="153"/>
    </location>
</feature>
<protein>
    <recommendedName>
        <fullName evidence="4">Serum response factor-binding protein 1</fullName>
    </recommendedName>
</protein>
<feature type="compositionally biased region" description="Low complexity" evidence="1">
    <location>
        <begin position="171"/>
        <end position="184"/>
    </location>
</feature>
<dbReference type="STRING" id="7395.A0A1A9V7Y2"/>
<keyword evidence="3" id="KW-1185">Reference proteome</keyword>
<dbReference type="GO" id="GO:0030686">
    <property type="term" value="C:90S preribosome"/>
    <property type="evidence" value="ECO:0007669"/>
    <property type="project" value="TreeGrafter"/>
</dbReference>
<dbReference type="AlphaFoldDB" id="A0A1A9V7Y2"/>
<sequence>MLNKLKFNNLVIGHKTDIQRVRTQTINKVVNKIRKLKNVLEKRGKDEKNRARLLKYTETLEHVKKLSRIDIMKNVLTLEKSPPTVLTNGLVSPTELAVALLSLNKMMQMLIKTFKNDLQLLPNKAHAWRKELMQSSKKKQKLERTAEKKRKRQQLKEQKATERKRKEWLEENTQNTETTNANSEVGISTVGEWKVELIDLDNEKQVVSQTGRTSKKLKRPFEKTGKELASKKLKSKAENSLARTHTNEKKDDFSSSFEEEQDSHTEATHVIDPFFITKAGENYLSTAVVLSNESLEKTPSDKEGEGFQFVKLNKHTKNKLQLPKKKESHQNATALTRKCQKKDPQITTELETLHPSWAAKKKLKPIINSFQGKRTIFDKNSDCEAAHISSLPNEENEQSSNVDLHPSWIAKQKMKPTITAFQGKKIIFDDNDDDK</sequence>